<dbReference type="InterPro" id="IPR001919">
    <property type="entry name" value="CBD2"/>
</dbReference>
<dbReference type="SUPFAM" id="SSF49384">
    <property type="entry name" value="Carbohydrate-binding domain"/>
    <property type="match status" value="1"/>
</dbReference>
<dbReference type="GO" id="GO:0005975">
    <property type="term" value="P:carbohydrate metabolic process"/>
    <property type="evidence" value="ECO:0007669"/>
    <property type="project" value="InterPro"/>
</dbReference>
<name>A0AAE4C899_9ACTN</name>
<feature type="compositionally biased region" description="Low complexity" evidence="2">
    <location>
        <begin position="230"/>
        <end position="253"/>
    </location>
</feature>
<dbReference type="GO" id="GO:0030247">
    <property type="term" value="F:polysaccharide binding"/>
    <property type="evidence" value="ECO:0007669"/>
    <property type="project" value="UniProtKB-UniRule"/>
</dbReference>
<dbReference type="Pfam" id="PF00553">
    <property type="entry name" value="CBM_2"/>
    <property type="match status" value="1"/>
</dbReference>
<dbReference type="InterPro" id="IPR013538">
    <property type="entry name" value="ASHA1/2-like_C"/>
</dbReference>
<sequence>MTTESPASVEIEIEVEVEHPAERVWRALTEPRLLRQWFAETDLKPRVGAFFQLSGTDLPGLQPDPTAERPDEGSTVEGEVVGVEPGERLVLFLHGPGLVSRLRWEITTVEDQRTRIMLHQSWREGAGSEAELADKRIAYETALAQPLAAVLDWLAFGDVDLEGMRGRRGPETVILPRLSVARLRSARVPLALAALAVVVGLAAVTAGILWGRGGDDGDVAAEPGVPNITSSPAPLPSASGAPPMTSSTSTALPAPGPTGTPPPAADVLLPTLPPRATPTASASPPPEDVLSAAYATDADWAFGYRGKISLSNPGTVQNGAWTVVITLKSPIAVTKADGATFTQSGENVTFTPAPGVLPVGAAGGTASFTFEADLKGALFSDREPTACTINGRACSGV</sequence>
<dbReference type="InterPro" id="IPR008965">
    <property type="entry name" value="CBM2/CBM3_carb-bd_dom_sf"/>
</dbReference>
<dbReference type="AlphaFoldDB" id="A0AAE4C899"/>
<feature type="region of interest" description="Disordered" evidence="2">
    <location>
        <begin position="220"/>
        <end position="288"/>
    </location>
</feature>
<reference evidence="5" key="1">
    <citation type="submission" date="2023-07" db="EMBL/GenBank/DDBJ databases">
        <title>Sequencing the genomes of 1000 actinobacteria strains.</title>
        <authorList>
            <person name="Klenk H.-P."/>
        </authorList>
    </citation>
    <scope>NUCLEOTIDE SEQUENCE</scope>
    <source>
        <strain evidence="5">DSM 44707</strain>
    </source>
</reference>
<dbReference type="InterPro" id="IPR023393">
    <property type="entry name" value="START-like_dom_sf"/>
</dbReference>
<dbReference type="EMBL" id="JAVDYB010000001">
    <property type="protein sequence ID" value="MDR7274768.1"/>
    <property type="molecule type" value="Genomic_DNA"/>
</dbReference>
<dbReference type="SUPFAM" id="SSF55961">
    <property type="entry name" value="Bet v1-like"/>
    <property type="match status" value="1"/>
</dbReference>
<evidence type="ECO:0000259" key="4">
    <source>
        <dbReference type="PROSITE" id="PS51173"/>
    </source>
</evidence>
<dbReference type="Pfam" id="PF08327">
    <property type="entry name" value="AHSA1"/>
    <property type="match status" value="1"/>
</dbReference>
<organism evidence="5 6">
    <name type="scientific">Catenuloplanes atrovinosus</name>
    <dbReference type="NCBI Taxonomy" id="137266"/>
    <lineage>
        <taxon>Bacteria</taxon>
        <taxon>Bacillati</taxon>
        <taxon>Actinomycetota</taxon>
        <taxon>Actinomycetes</taxon>
        <taxon>Micromonosporales</taxon>
        <taxon>Micromonosporaceae</taxon>
        <taxon>Catenuloplanes</taxon>
    </lineage>
</organism>
<accession>A0AAE4C899</accession>
<proteinExistence type="inferred from homology"/>
<feature type="domain" description="CBM2" evidence="4">
    <location>
        <begin position="283"/>
        <end position="397"/>
    </location>
</feature>
<dbReference type="PROSITE" id="PS51173">
    <property type="entry name" value="CBM2"/>
    <property type="match status" value="1"/>
</dbReference>
<feature type="compositionally biased region" description="Pro residues" evidence="2">
    <location>
        <begin position="254"/>
        <end position="264"/>
    </location>
</feature>
<dbReference type="GO" id="GO:0004553">
    <property type="term" value="F:hydrolase activity, hydrolyzing O-glycosyl compounds"/>
    <property type="evidence" value="ECO:0007669"/>
    <property type="project" value="InterPro"/>
</dbReference>
<dbReference type="Gene3D" id="3.30.530.20">
    <property type="match status" value="1"/>
</dbReference>
<dbReference type="InterPro" id="IPR012291">
    <property type="entry name" value="CBM2_carb-bd_dom_sf"/>
</dbReference>
<protein>
    <submittedName>
        <fullName evidence="5">Uncharacterized protein YndB with AHSA1/START domain</fullName>
    </submittedName>
</protein>
<evidence type="ECO:0000256" key="3">
    <source>
        <dbReference type="SAM" id="Phobius"/>
    </source>
</evidence>
<evidence type="ECO:0000256" key="2">
    <source>
        <dbReference type="SAM" id="MobiDB-lite"/>
    </source>
</evidence>
<feature type="transmembrane region" description="Helical" evidence="3">
    <location>
        <begin position="190"/>
        <end position="210"/>
    </location>
</feature>
<keyword evidence="3" id="KW-1133">Transmembrane helix</keyword>
<feature type="region of interest" description="Disordered" evidence="2">
    <location>
        <begin position="55"/>
        <end position="75"/>
    </location>
</feature>
<dbReference type="RefSeq" id="WP_310364854.1">
    <property type="nucleotide sequence ID" value="NZ_JAVDYB010000001.1"/>
</dbReference>
<dbReference type="SMART" id="SM00637">
    <property type="entry name" value="CBD_II"/>
    <property type="match status" value="1"/>
</dbReference>
<dbReference type="Proteomes" id="UP001183643">
    <property type="component" value="Unassembled WGS sequence"/>
</dbReference>
<evidence type="ECO:0000313" key="5">
    <source>
        <dbReference type="EMBL" id="MDR7274768.1"/>
    </source>
</evidence>
<gene>
    <name evidence="5" type="ORF">J2S41_001546</name>
</gene>
<keyword evidence="6" id="KW-1185">Reference proteome</keyword>
<evidence type="ECO:0000313" key="6">
    <source>
        <dbReference type="Proteomes" id="UP001183643"/>
    </source>
</evidence>
<comment type="caution">
    <text evidence="5">The sequence shown here is derived from an EMBL/GenBank/DDBJ whole genome shotgun (WGS) entry which is preliminary data.</text>
</comment>
<comment type="similarity">
    <text evidence="1">Belongs to the AHA1 family.</text>
</comment>
<keyword evidence="3" id="KW-0472">Membrane</keyword>
<keyword evidence="3" id="KW-0812">Transmembrane</keyword>
<evidence type="ECO:0000256" key="1">
    <source>
        <dbReference type="ARBA" id="ARBA00006817"/>
    </source>
</evidence>
<dbReference type="Gene3D" id="2.60.40.290">
    <property type="match status" value="1"/>
</dbReference>